<protein>
    <submittedName>
        <fullName evidence="1">Uncharacterized protein</fullName>
    </submittedName>
</protein>
<accession>A0A0K2UWD4</accession>
<dbReference type="AlphaFoldDB" id="A0A0K2UWD4"/>
<feature type="non-terminal residue" evidence="1">
    <location>
        <position position="1"/>
    </location>
</feature>
<reference evidence="1" key="1">
    <citation type="submission" date="2014-05" db="EMBL/GenBank/DDBJ databases">
        <authorList>
            <person name="Chronopoulou M."/>
        </authorList>
    </citation>
    <scope>NUCLEOTIDE SEQUENCE</scope>
    <source>
        <tissue evidence="1">Whole organism</tissue>
    </source>
</reference>
<name>A0A0K2UWD4_LEPSM</name>
<sequence length="60" mass="7053">QKRKGKICRKKQHILASPIHFLLALKTVNYRGWIREINICLIEVIDLYKLILNSESFLSS</sequence>
<organism evidence="1">
    <name type="scientific">Lepeophtheirus salmonis</name>
    <name type="common">Salmon louse</name>
    <name type="synonym">Caligus salmonis</name>
    <dbReference type="NCBI Taxonomy" id="72036"/>
    <lineage>
        <taxon>Eukaryota</taxon>
        <taxon>Metazoa</taxon>
        <taxon>Ecdysozoa</taxon>
        <taxon>Arthropoda</taxon>
        <taxon>Crustacea</taxon>
        <taxon>Multicrustacea</taxon>
        <taxon>Hexanauplia</taxon>
        <taxon>Copepoda</taxon>
        <taxon>Siphonostomatoida</taxon>
        <taxon>Caligidae</taxon>
        <taxon>Lepeophtheirus</taxon>
    </lineage>
</organism>
<evidence type="ECO:0000313" key="1">
    <source>
        <dbReference type="EMBL" id="CDW42375.1"/>
    </source>
</evidence>
<dbReference type="EMBL" id="HACA01025014">
    <property type="protein sequence ID" value="CDW42375.1"/>
    <property type="molecule type" value="Transcribed_RNA"/>
</dbReference>
<proteinExistence type="predicted"/>